<keyword evidence="1" id="KW-1133">Transmembrane helix</keyword>
<dbReference type="Gene3D" id="3.40.50.1820">
    <property type="entry name" value="alpha/beta hydrolase"/>
    <property type="match status" value="1"/>
</dbReference>
<comment type="caution">
    <text evidence="3">The sequence shown here is derived from an EMBL/GenBank/DDBJ whole genome shotgun (WGS) entry which is preliminary data.</text>
</comment>
<dbReference type="PANTHER" id="PTHR43689:SF14">
    <property type="entry name" value="LYSOPHOSPHOLIPASE BODYGUARD 4-RELATED"/>
    <property type="match status" value="1"/>
</dbReference>
<organism evidence="3 4">
    <name type="scientific">Linum tenue</name>
    <dbReference type="NCBI Taxonomy" id="586396"/>
    <lineage>
        <taxon>Eukaryota</taxon>
        <taxon>Viridiplantae</taxon>
        <taxon>Streptophyta</taxon>
        <taxon>Embryophyta</taxon>
        <taxon>Tracheophyta</taxon>
        <taxon>Spermatophyta</taxon>
        <taxon>Magnoliopsida</taxon>
        <taxon>eudicotyledons</taxon>
        <taxon>Gunneridae</taxon>
        <taxon>Pentapetalae</taxon>
        <taxon>rosids</taxon>
        <taxon>fabids</taxon>
        <taxon>Malpighiales</taxon>
        <taxon>Linaceae</taxon>
        <taxon>Linum</taxon>
    </lineage>
</organism>
<reference evidence="3" key="1">
    <citation type="submission" date="2022-08" db="EMBL/GenBank/DDBJ databases">
        <authorList>
            <person name="Gutierrez-Valencia J."/>
        </authorList>
    </citation>
    <scope>NUCLEOTIDE SEQUENCE</scope>
</reference>
<evidence type="ECO:0000313" key="4">
    <source>
        <dbReference type="Proteomes" id="UP001154282"/>
    </source>
</evidence>
<name>A0AAV0HIX9_9ROSI</name>
<evidence type="ECO:0000313" key="3">
    <source>
        <dbReference type="EMBL" id="CAI0384898.1"/>
    </source>
</evidence>
<dbReference type="Proteomes" id="UP001154282">
    <property type="component" value="Unassembled WGS sequence"/>
</dbReference>
<protein>
    <recommendedName>
        <fullName evidence="2">AB hydrolase-1 domain-containing protein</fullName>
    </recommendedName>
</protein>
<dbReference type="AlphaFoldDB" id="A0AAV0HIX9"/>
<keyword evidence="4" id="KW-1185">Reference proteome</keyword>
<keyword evidence="1" id="KW-0472">Membrane</keyword>
<dbReference type="Pfam" id="PF00561">
    <property type="entry name" value="Abhydrolase_1"/>
    <property type="match status" value="1"/>
</dbReference>
<gene>
    <name evidence="3" type="ORF">LITE_LOCUS4569</name>
</gene>
<dbReference type="SUPFAM" id="SSF53474">
    <property type="entry name" value="alpha/beta-Hydrolases"/>
    <property type="match status" value="1"/>
</dbReference>
<evidence type="ECO:0000259" key="2">
    <source>
        <dbReference type="Pfam" id="PF00561"/>
    </source>
</evidence>
<sequence>MSLQSNVWAIAGKWVSTIAGALHSVLTVVVFLLLDLLDTVFCLIYRFIDEYLEGKRKKPCYCEKRDGNGRTTGEIQLSETMWGRRNVFRLMGARLPSKRLKLQPVDCKKSSDDCGTTAGRWSDCRCESCFSWTRNGDGRKLHVVVREPSSSAAGSGESTENVIFVHGFLASSSYWTETVFPNLSKNQNYRMFAIDLLGFGESPKPMDCLYTLQDHLQTIEDSVVKPFQLTSFHIVAHSMGCIIALALAAKYSGYVKSITLVAPPYLARSEEEESSLRALEKIAKKRLWPPLMFGAALMSWYEHLGRCICFLVCRHHRAWEKLLMLLTRSRNVHFMLRDLTRHTHHSAWHTMHNVICGGARCMDEFLEMVSRSGAKVFVVHGDQDPVVPLQCSVNMKRKFWDNDKQLTLDVVWNADHTSVIMGREKEFTRRLEHIWKESSGSCPPYSLQL</sequence>
<dbReference type="PANTHER" id="PTHR43689">
    <property type="entry name" value="HYDROLASE"/>
    <property type="match status" value="1"/>
</dbReference>
<proteinExistence type="predicted"/>
<dbReference type="EMBL" id="CAMGYJ010000002">
    <property type="protein sequence ID" value="CAI0384898.1"/>
    <property type="molecule type" value="Genomic_DNA"/>
</dbReference>
<keyword evidence="1" id="KW-0812">Transmembrane</keyword>
<feature type="transmembrane region" description="Helical" evidence="1">
    <location>
        <begin position="20"/>
        <end position="48"/>
    </location>
</feature>
<dbReference type="InterPro" id="IPR029058">
    <property type="entry name" value="AB_hydrolase_fold"/>
</dbReference>
<dbReference type="InterPro" id="IPR000073">
    <property type="entry name" value="AB_hydrolase_1"/>
</dbReference>
<feature type="domain" description="AB hydrolase-1" evidence="2">
    <location>
        <begin position="162"/>
        <end position="273"/>
    </location>
</feature>
<evidence type="ECO:0000256" key="1">
    <source>
        <dbReference type="SAM" id="Phobius"/>
    </source>
</evidence>
<accession>A0AAV0HIX9</accession>